<dbReference type="GO" id="GO:0051415">
    <property type="term" value="P:microtubule nucleation by interphase microtubule organizing center"/>
    <property type="evidence" value="ECO:0007669"/>
    <property type="project" value="TreeGrafter"/>
</dbReference>
<keyword evidence="3" id="KW-0963">Cytoplasm</keyword>
<dbReference type="InterPro" id="IPR022214">
    <property type="entry name" value="MZT1"/>
</dbReference>
<evidence type="ECO:0000256" key="3">
    <source>
        <dbReference type="ARBA" id="ARBA00022490"/>
    </source>
</evidence>
<comment type="similarity">
    <text evidence="2">Belongs to the MOZART1 family.</text>
</comment>
<accession>A0A835QC73</accession>
<dbReference type="PANTHER" id="PTHR28520">
    <property type="entry name" value="MITOTIC-SPINDLE ORGANIZING PROTEIN 1"/>
    <property type="match status" value="1"/>
</dbReference>
<dbReference type="GO" id="GO:0031021">
    <property type="term" value="C:interphase microtubule organizing center"/>
    <property type="evidence" value="ECO:0007669"/>
    <property type="project" value="TreeGrafter"/>
</dbReference>
<reference evidence="6 7" key="1">
    <citation type="journal article" date="2020" name="Nat. Food">
        <title>A phased Vanilla planifolia genome enables genetic improvement of flavour and production.</title>
        <authorList>
            <person name="Hasing T."/>
            <person name="Tang H."/>
            <person name="Brym M."/>
            <person name="Khazi F."/>
            <person name="Huang T."/>
            <person name="Chambers A.H."/>
        </authorList>
    </citation>
    <scope>NUCLEOTIDE SEQUENCE [LARGE SCALE GENOMIC DNA]</scope>
    <source>
        <tissue evidence="6">Leaf</tissue>
    </source>
</reference>
<sequence length="131" mass="14268">MCPRGDCFLDSFFFFFQQKLAFPCLFFYSGNGGLSPQFRLAGVRSPAAESVMMKSGVVEDGARQAKETLELAYQISNVLETGLDRHTLSLIISLLDRGVNPEPLSALVRELSSSPSQFHQSSSSSSSAPKP</sequence>
<keyword evidence="4" id="KW-0206">Cytoskeleton</keyword>
<dbReference type="GO" id="GO:0005819">
    <property type="term" value="C:spindle"/>
    <property type="evidence" value="ECO:0007669"/>
    <property type="project" value="TreeGrafter"/>
</dbReference>
<name>A0A835QC73_VANPL</name>
<dbReference type="OrthoDB" id="787090at2759"/>
<dbReference type="Pfam" id="PF12554">
    <property type="entry name" value="MOZART1"/>
    <property type="match status" value="1"/>
</dbReference>
<keyword evidence="7" id="KW-1185">Reference proteome</keyword>
<evidence type="ECO:0000313" key="7">
    <source>
        <dbReference type="Proteomes" id="UP000636800"/>
    </source>
</evidence>
<evidence type="ECO:0008006" key="8">
    <source>
        <dbReference type="Google" id="ProtNLM"/>
    </source>
</evidence>
<dbReference type="PANTHER" id="PTHR28520:SF2">
    <property type="entry name" value="MITOTIC-SPINDLE ORGANIZING PROTEIN 1"/>
    <property type="match status" value="1"/>
</dbReference>
<comment type="caution">
    <text evidence="6">The sequence shown here is derived from an EMBL/GenBank/DDBJ whole genome shotgun (WGS) entry which is preliminary data.</text>
</comment>
<proteinExistence type="inferred from homology"/>
<evidence type="ECO:0000256" key="2">
    <source>
        <dbReference type="ARBA" id="ARBA00011015"/>
    </source>
</evidence>
<evidence type="ECO:0000256" key="5">
    <source>
        <dbReference type="SAM" id="MobiDB-lite"/>
    </source>
</evidence>
<dbReference type="AlphaFoldDB" id="A0A835QC73"/>
<dbReference type="GO" id="GO:0000931">
    <property type="term" value="C:gamma-tubulin ring complex"/>
    <property type="evidence" value="ECO:0007669"/>
    <property type="project" value="InterPro"/>
</dbReference>
<gene>
    <name evidence="6" type="ORF">HPP92_018529</name>
</gene>
<dbReference type="Proteomes" id="UP000636800">
    <property type="component" value="Unassembled WGS sequence"/>
</dbReference>
<comment type="subcellular location">
    <subcellularLocation>
        <location evidence="1">Cytoplasm</location>
        <location evidence="1">Cytoskeleton</location>
        <location evidence="1">Microtubule organizing center</location>
    </subcellularLocation>
</comment>
<evidence type="ECO:0000256" key="4">
    <source>
        <dbReference type="ARBA" id="ARBA00023212"/>
    </source>
</evidence>
<feature type="region of interest" description="Disordered" evidence="5">
    <location>
        <begin position="112"/>
        <end position="131"/>
    </location>
</feature>
<dbReference type="GO" id="GO:0090307">
    <property type="term" value="P:mitotic spindle assembly"/>
    <property type="evidence" value="ECO:0007669"/>
    <property type="project" value="TreeGrafter"/>
</dbReference>
<organism evidence="6 7">
    <name type="scientific">Vanilla planifolia</name>
    <name type="common">Vanilla</name>
    <dbReference type="NCBI Taxonomy" id="51239"/>
    <lineage>
        <taxon>Eukaryota</taxon>
        <taxon>Viridiplantae</taxon>
        <taxon>Streptophyta</taxon>
        <taxon>Embryophyta</taxon>
        <taxon>Tracheophyta</taxon>
        <taxon>Spermatophyta</taxon>
        <taxon>Magnoliopsida</taxon>
        <taxon>Liliopsida</taxon>
        <taxon>Asparagales</taxon>
        <taxon>Orchidaceae</taxon>
        <taxon>Vanilloideae</taxon>
        <taxon>Vanilleae</taxon>
        <taxon>Vanilla</taxon>
    </lineage>
</organism>
<protein>
    <recommendedName>
        <fullName evidence="8">Mitotic-spindle organizing protein 1</fullName>
    </recommendedName>
</protein>
<dbReference type="GO" id="GO:0033566">
    <property type="term" value="P:gamma-tubulin complex localization"/>
    <property type="evidence" value="ECO:0007669"/>
    <property type="project" value="InterPro"/>
</dbReference>
<dbReference type="EMBL" id="JADCNL010000009">
    <property type="protein sequence ID" value="KAG0466949.1"/>
    <property type="molecule type" value="Genomic_DNA"/>
</dbReference>
<evidence type="ECO:0000313" key="6">
    <source>
        <dbReference type="EMBL" id="KAG0466949.1"/>
    </source>
</evidence>
<evidence type="ECO:0000256" key="1">
    <source>
        <dbReference type="ARBA" id="ARBA00004267"/>
    </source>
</evidence>